<dbReference type="SUPFAM" id="SSF46785">
    <property type="entry name" value="Winged helix' DNA-binding domain"/>
    <property type="match status" value="1"/>
</dbReference>
<dbReference type="EMBL" id="FNJQ01000018">
    <property type="protein sequence ID" value="SDP42043.1"/>
    <property type="molecule type" value="Genomic_DNA"/>
</dbReference>
<dbReference type="Gene3D" id="1.10.10.10">
    <property type="entry name" value="Winged helix-like DNA-binding domain superfamily/Winged helix DNA-binding domain"/>
    <property type="match status" value="1"/>
</dbReference>
<gene>
    <name evidence="1" type="ORF">SAMN05216366_11825</name>
</gene>
<protein>
    <recommendedName>
        <fullName evidence="3">Helix-turn-helix domain-containing protein</fullName>
    </recommendedName>
</protein>
<evidence type="ECO:0000313" key="1">
    <source>
        <dbReference type="EMBL" id="SDP42043.1"/>
    </source>
</evidence>
<proteinExistence type="predicted"/>
<sequence length="143" mass="16067">MISSNPKQVLLLRTDLAAKVGRVEALLLSQLDYWLERTHNFAAGRFWVYNTEAEWARQLGVSVSSIHRASQSLERQGLIVRQRHNRLAYDQTLSYSVCYDALGRLGFPGGRRGFVAGQETPSADPWDRPLADDELYAETEAGA</sequence>
<dbReference type="InterPro" id="IPR036388">
    <property type="entry name" value="WH-like_DNA-bd_sf"/>
</dbReference>
<dbReference type="AlphaFoldDB" id="A0A1H0SJW8"/>
<accession>A0A1H0SJW8</accession>
<evidence type="ECO:0008006" key="3">
    <source>
        <dbReference type="Google" id="ProtNLM"/>
    </source>
</evidence>
<dbReference type="Proteomes" id="UP000182412">
    <property type="component" value="Unassembled WGS sequence"/>
</dbReference>
<dbReference type="OrthoDB" id="1258529at2"/>
<evidence type="ECO:0000313" key="2">
    <source>
        <dbReference type="Proteomes" id="UP000182412"/>
    </source>
</evidence>
<organism evidence="1 2">
    <name type="scientific">Selenomonas ruminantium</name>
    <dbReference type="NCBI Taxonomy" id="971"/>
    <lineage>
        <taxon>Bacteria</taxon>
        <taxon>Bacillati</taxon>
        <taxon>Bacillota</taxon>
        <taxon>Negativicutes</taxon>
        <taxon>Selenomonadales</taxon>
        <taxon>Selenomonadaceae</taxon>
        <taxon>Selenomonas</taxon>
    </lineage>
</organism>
<reference evidence="1 2" key="1">
    <citation type="submission" date="2016-10" db="EMBL/GenBank/DDBJ databases">
        <authorList>
            <person name="de Groot N.N."/>
        </authorList>
    </citation>
    <scope>NUCLEOTIDE SEQUENCE [LARGE SCALE GENOMIC DNA]</scope>
    <source>
        <strain evidence="1 2">S137</strain>
    </source>
</reference>
<dbReference type="RefSeq" id="WP_074572453.1">
    <property type="nucleotide sequence ID" value="NZ_FNJQ01000018.1"/>
</dbReference>
<dbReference type="InterPro" id="IPR036390">
    <property type="entry name" value="WH_DNA-bd_sf"/>
</dbReference>
<name>A0A1H0SJW8_SELRU</name>